<reference evidence="7" key="1">
    <citation type="submission" date="2017-07" db="EMBL/GenBank/DDBJ databases">
        <title>Taro Niue Genome Assembly and Annotation.</title>
        <authorList>
            <person name="Atibalentja N."/>
            <person name="Keating K."/>
            <person name="Fields C.J."/>
        </authorList>
    </citation>
    <scope>NUCLEOTIDE SEQUENCE</scope>
    <source>
        <strain evidence="7">Niue_2</strain>
        <tissue evidence="7">Leaf</tissue>
    </source>
</reference>
<gene>
    <name evidence="7" type="ORF">Taro_039204</name>
</gene>
<dbReference type="Gene3D" id="3.40.50.2000">
    <property type="entry name" value="Glycogen Phosphorylase B"/>
    <property type="match status" value="2"/>
</dbReference>
<evidence type="ECO:0000256" key="4">
    <source>
        <dbReference type="RuleBase" id="RU362057"/>
    </source>
</evidence>
<dbReference type="InterPro" id="IPR002213">
    <property type="entry name" value="UDP_glucos_trans"/>
</dbReference>
<dbReference type="PROSITE" id="PS00375">
    <property type="entry name" value="UDPGT"/>
    <property type="match status" value="1"/>
</dbReference>
<evidence type="ECO:0000313" key="7">
    <source>
        <dbReference type="EMBL" id="MQM06382.1"/>
    </source>
</evidence>
<keyword evidence="6" id="KW-0732">Signal</keyword>
<feature type="chain" id="PRO_5032397691" description="Glycosyltransferase" evidence="6">
    <location>
        <begin position="22"/>
        <end position="500"/>
    </location>
</feature>
<accession>A0A843W8P8</accession>
<evidence type="ECO:0000256" key="6">
    <source>
        <dbReference type="SAM" id="SignalP"/>
    </source>
</evidence>
<organism evidence="7 8">
    <name type="scientific">Colocasia esculenta</name>
    <name type="common">Wild taro</name>
    <name type="synonym">Arum esculentum</name>
    <dbReference type="NCBI Taxonomy" id="4460"/>
    <lineage>
        <taxon>Eukaryota</taxon>
        <taxon>Viridiplantae</taxon>
        <taxon>Streptophyta</taxon>
        <taxon>Embryophyta</taxon>
        <taxon>Tracheophyta</taxon>
        <taxon>Spermatophyta</taxon>
        <taxon>Magnoliopsida</taxon>
        <taxon>Liliopsida</taxon>
        <taxon>Araceae</taxon>
        <taxon>Aroideae</taxon>
        <taxon>Colocasieae</taxon>
        <taxon>Colocasia</taxon>
    </lineage>
</organism>
<protein>
    <recommendedName>
        <fullName evidence="4">Glycosyltransferase</fullName>
        <ecNumber evidence="4">2.4.1.-</ecNumber>
    </recommendedName>
</protein>
<dbReference type="CDD" id="cd03784">
    <property type="entry name" value="GT1_Gtf-like"/>
    <property type="match status" value="1"/>
</dbReference>
<dbReference type="EC" id="2.4.1.-" evidence="4"/>
<keyword evidence="3" id="KW-0328">Glycosyltransferase</keyword>
<name>A0A843W8P8_COLES</name>
<dbReference type="FunFam" id="3.40.50.2000:FF:000063">
    <property type="entry name" value="Glycosyltransferase"/>
    <property type="match status" value="1"/>
</dbReference>
<dbReference type="AlphaFoldDB" id="A0A843W8P8"/>
<evidence type="ECO:0000256" key="3">
    <source>
        <dbReference type="RuleBase" id="RU003718"/>
    </source>
</evidence>
<dbReference type="Proteomes" id="UP000652761">
    <property type="component" value="Unassembled WGS sequence"/>
</dbReference>
<evidence type="ECO:0000256" key="5">
    <source>
        <dbReference type="SAM" id="MobiDB-lite"/>
    </source>
</evidence>
<keyword evidence="8" id="KW-1185">Reference proteome</keyword>
<dbReference type="GO" id="GO:0035251">
    <property type="term" value="F:UDP-glucosyltransferase activity"/>
    <property type="evidence" value="ECO:0007669"/>
    <property type="project" value="TreeGrafter"/>
</dbReference>
<feature type="region of interest" description="Disordered" evidence="5">
    <location>
        <begin position="476"/>
        <end position="500"/>
    </location>
</feature>
<evidence type="ECO:0000256" key="2">
    <source>
        <dbReference type="ARBA" id="ARBA00022679"/>
    </source>
</evidence>
<dbReference type="InterPro" id="IPR035595">
    <property type="entry name" value="UDP_glycos_trans_CS"/>
</dbReference>
<keyword evidence="2 3" id="KW-0808">Transferase</keyword>
<dbReference type="Pfam" id="PF00201">
    <property type="entry name" value="UDPGT"/>
    <property type="match status" value="1"/>
</dbReference>
<dbReference type="OrthoDB" id="731962at2759"/>
<evidence type="ECO:0000313" key="8">
    <source>
        <dbReference type="Proteomes" id="UP000652761"/>
    </source>
</evidence>
<comment type="similarity">
    <text evidence="1 3">Belongs to the UDP-glycosyltransferase family.</text>
</comment>
<feature type="signal peptide" evidence="6">
    <location>
        <begin position="1"/>
        <end position="21"/>
    </location>
</feature>
<dbReference type="SUPFAM" id="SSF53756">
    <property type="entry name" value="UDP-Glycosyltransferase/glycogen phosphorylase"/>
    <property type="match status" value="1"/>
</dbReference>
<comment type="caution">
    <text evidence="7">The sequence shown here is derived from an EMBL/GenBank/DDBJ whole genome shotgun (WGS) entry which is preliminary data.</text>
</comment>
<dbReference type="PANTHER" id="PTHR48047:SF182">
    <property type="entry name" value="GLYCOSYLTRANSFERASE"/>
    <property type="match status" value="1"/>
</dbReference>
<dbReference type="PANTHER" id="PTHR48047">
    <property type="entry name" value="GLYCOSYLTRANSFERASE"/>
    <property type="match status" value="1"/>
</dbReference>
<proteinExistence type="inferred from homology"/>
<evidence type="ECO:0000256" key="1">
    <source>
        <dbReference type="ARBA" id="ARBA00009995"/>
    </source>
</evidence>
<dbReference type="EMBL" id="NMUH01003612">
    <property type="protein sequence ID" value="MQM06382.1"/>
    <property type="molecule type" value="Genomic_DNA"/>
</dbReference>
<sequence>MAAPALPPLPLHMLFFPFVVPGHLLSMLDLARTFSRRGAKASVVTIPSTTAAVRSHVRGSPDGSDDDPIELIELHLPEAPPSADDTHMGVLCMIRDLHTLRRPFQKLLRSRRTDCVVSDMFLPWTAEAARELGIPRLVFHGVSVFSLCCIHTIRHGKPLPDRDLGDGEAFVIPDFPNRVELAWSELPDFIQARTAFTEEMERITDLDAASDGVVANSFYGMDGRYAEHFEKLTGKKAWLVGPIHLHSGREHSRVDTGGCLSWLDAQPLHSVVYVCFGSLCEFQQTQLREISSGLAASRCRFLWVVKSNVGESEEDSWPWMSEGLRGRIVEGAGLVVQSWAPQVAILGHGAVGAFVTHCGWNSVMEAAAAGVPMLTWPLTAEQFYNEKLVTGVLGLGVAVGRARVWTPGVEGRPLVRAEEIWKAVERVVMGGGGDEAVKLRKRAKETAAMAHEAVGEGGSSSDDVIHLVHAIHKSKKRIGEKHATPGPKPAVSIRRLETTG</sequence>